<gene>
    <name evidence="1" type="ORF">APAC_1819</name>
</gene>
<evidence type="ECO:0000313" key="1">
    <source>
        <dbReference type="EMBL" id="QEP34900.1"/>
    </source>
</evidence>
<dbReference type="EMBL" id="CP035928">
    <property type="protein sequence ID" value="QEP34900.1"/>
    <property type="molecule type" value="Genomic_DNA"/>
</dbReference>
<organism evidence="1 2">
    <name type="scientific">Malaciobacter pacificus</name>
    <dbReference type="NCBI Taxonomy" id="1080223"/>
    <lineage>
        <taxon>Bacteria</taxon>
        <taxon>Pseudomonadati</taxon>
        <taxon>Campylobacterota</taxon>
        <taxon>Epsilonproteobacteria</taxon>
        <taxon>Campylobacterales</taxon>
        <taxon>Arcobacteraceae</taxon>
        <taxon>Malaciobacter</taxon>
    </lineage>
</organism>
<sequence>MAQILAFLLGLVGLKSLKKALLLPLGIFLAGTIFTFYFYLITTLVKIYNVIQSFLDYTPQTDSFISLFYSFLNVVGVIDGFNAGLPFIFSSLTFCLMYILYQHTVEIIKTIFFVAKTFVE</sequence>
<accession>A0A5C2H7G1</accession>
<proteinExistence type="predicted"/>
<name>A0A5C2H7G1_9BACT</name>
<dbReference type="Proteomes" id="UP000322726">
    <property type="component" value="Chromosome"/>
</dbReference>
<dbReference type="KEGG" id="apai:APAC_1819"/>
<dbReference type="RefSeq" id="WP_130233815.1">
    <property type="nucleotide sequence ID" value="NZ_BMEF01000020.1"/>
</dbReference>
<dbReference type="AlphaFoldDB" id="A0A5C2H7G1"/>
<reference evidence="1" key="2">
    <citation type="submission" date="2019-09" db="EMBL/GenBank/DDBJ databases">
        <title>Taxonomic note: a critical rebuttal of the proposed division of the genus Arcobacter into six genera, emended descriptions of Arcobacter anaerophilus and the genus Arcobacter, and an assessment of genus-level boundaries for Epsilonproteobacteria using in silico genomic comparator tools.</title>
        <authorList>
            <person name="On S.L.W."/>
            <person name="Miller W.G."/>
            <person name="Biggs P."/>
            <person name="Cornelius A."/>
            <person name="Vandamme P."/>
        </authorList>
    </citation>
    <scope>NUCLEOTIDE SEQUENCE [LARGE SCALE GENOMIC DNA]</scope>
    <source>
        <strain evidence="1">LMG 26638</strain>
    </source>
</reference>
<reference evidence="1" key="1">
    <citation type="submission" date="2019-09" db="EMBL/GenBank/DDBJ databases">
        <title>Complete genome sequencing of four Arcobacter species reveals a diverse suite of mobile elements.</title>
        <authorList>
            <person name="Miller W.G."/>
            <person name="Yee E."/>
            <person name="Bono J.L."/>
        </authorList>
    </citation>
    <scope>NUCLEOTIDE SEQUENCE [LARGE SCALE GENOMIC DNA]</scope>
    <source>
        <strain evidence="1">LMG 26638</strain>
    </source>
</reference>
<evidence type="ECO:0000313" key="2">
    <source>
        <dbReference type="Proteomes" id="UP000322726"/>
    </source>
</evidence>
<protein>
    <submittedName>
        <fullName evidence="1">Uncharacterized protein</fullName>
    </submittedName>
</protein>
<keyword evidence="2" id="KW-1185">Reference proteome</keyword>